<keyword evidence="3 4" id="KW-0804">Transcription</keyword>
<keyword evidence="7" id="KW-1185">Reference proteome</keyword>
<dbReference type="GO" id="GO:0003677">
    <property type="term" value="F:DNA binding"/>
    <property type="evidence" value="ECO:0007669"/>
    <property type="project" value="InterPro"/>
</dbReference>
<comment type="subunit">
    <text evidence="4">Part of the RNA polymerase complex.</text>
</comment>
<dbReference type="GO" id="GO:0005737">
    <property type="term" value="C:cytoplasm"/>
    <property type="evidence" value="ECO:0007669"/>
    <property type="project" value="UniProtKB-SubCell"/>
</dbReference>
<evidence type="ECO:0000256" key="1">
    <source>
        <dbReference type="ARBA" id="ARBA00022478"/>
    </source>
</evidence>
<comment type="catalytic activity">
    <reaction evidence="4">
        <text>RNA(n) + a ribonucleoside 5'-triphosphate = RNA(n+1) + diphosphate</text>
        <dbReference type="Rhea" id="RHEA:21248"/>
        <dbReference type="Rhea" id="RHEA-COMP:14527"/>
        <dbReference type="Rhea" id="RHEA-COMP:17342"/>
        <dbReference type="ChEBI" id="CHEBI:33019"/>
        <dbReference type="ChEBI" id="CHEBI:61557"/>
        <dbReference type="ChEBI" id="CHEBI:140395"/>
        <dbReference type="EC" id="2.7.7.6"/>
    </reaction>
</comment>
<accession>G0EEX7</accession>
<dbReference type="GO" id="GO:0042797">
    <property type="term" value="P:tRNA transcription by RNA polymerase III"/>
    <property type="evidence" value="ECO:0007669"/>
    <property type="project" value="TreeGrafter"/>
</dbReference>
<gene>
    <name evidence="4" type="primary">rpo5</name>
    <name evidence="4" type="synonym">rpoH</name>
    <name evidence="6" type="ordered locus">Pyrfu_0219</name>
</gene>
<dbReference type="EMBL" id="CP002838">
    <property type="protein sequence ID" value="AEM38091.1"/>
    <property type="molecule type" value="Genomic_DNA"/>
</dbReference>
<dbReference type="KEGG" id="pfm:Pyrfu_0219"/>
<evidence type="ECO:0000256" key="4">
    <source>
        <dbReference type="HAMAP-Rule" id="MF_00025"/>
    </source>
</evidence>
<keyword evidence="2 4" id="KW-0548">Nucleotidyltransferase</keyword>
<organism evidence="6 7">
    <name type="scientific">Pyrolobus fumarii (strain DSM 11204 / 1A)</name>
    <dbReference type="NCBI Taxonomy" id="694429"/>
    <lineage>
        <taxon>Archaea</taxon>
        <taxon>Thermoproteota</taxon>
        <taxon>Thermoprotei</taxon>
        <taxon>Desulfurococcales</taxon>
        <taxon>Pyrodictiaceae</taxon>
        <taxon>Pyrolobus</taxon>
    </lineage>
</organism>
<keyword evidence="1 4" id="KW-0240">DNA-directed RNA polymerase</keyword>
<name>G0EEX7_PYRF1</name>
<proteinExistence type="inferred from homology"/>
<comment type="subcellular location">
    <subcellularLocation>
        <location evidence="4">Cytoplasm</location>
    </subcellularLocation>
</comment>
<dbReference type="EC" id="2.7.7.6" evidence="4"/>
<reference evidence="6 7" key="1">
    <citation type="journal article" date="2011" name="Stand. Genomic Sci.">
        <title>Complete genome sequence of the hyperthermophilic chemolithoautotroph Pyrolobus fumarii type strain (1A).</title>
        <authorList>
            <person name="Anderson I."/>
            <person name="Goker M."/>
            <person name="Nolan M."/>
            <person name="Lucas S."/>
            <person name="Hammon N."/>
            <person name="Deshpande S."/>
            <person name="Cheng J.F."/>
            <person name="Tapia R."/>
            <person name="Han C."/>
            <person name="Goodwin L."/>
            <person name="Pitluck S."/>
            <person name="Huntemann M."/>
            <person name="Liolios K."/>
            <person name="Ivanova N."/>
            <person name="Pagani I."/>
            <person name="Mavromatis K."/>
            <person name="Ovchinikova G."/>
            <person name="Pati A."/>
            <person name="Chen A."/>
            <person name="Palaniappan K."/>
            <person name="Land M."/>
            <person name="Hauser L."/>
            <person name="Brambilla E.M."/>
            <person name="Huber H."/>
            <person name="Yasawong M."/>
            <person name="Rohde M."/>
            <person name="Spring S."/>
            <person name="Abt B."/>
            <person name="Sikorski J."/>
            <person name="Wirth R."/>
            <person name="Detter J.C."/>
            <person name="Woyke T."/>
            <person name="Bristow J."/>
            <person name="Eisen J.A."/>
            <person name="Markowitz V."/>
            <person name="Hugenholtz P."/>
            <person name="Kyrpides N.C."/>
            <person name="Klenk H.P."/>
            <person name="Lapidus A."/>
        </authorList>
    </citation>
    <scope>NUCLEOTIDE SEQUENCE [LARGE SCALE GENOMIC DNA]</scope>
    <source>
        <strain evidence="7">DSM 11204 / 1A</strain>
    </source>
</reference>
<dbReference type="HAMAP" id="MF_00025">
    <property type="entry name" value="RNApol_Rpo5_RPB5"/>
    <property type="match status" value="1"/>
</dbReference>
<dbReference type="HOGENOM" id="CLU_058320_4_0_2"/>
<keyword evidence="4" id="KW-0963">Cytoplasm</keyword>
<dbReference type="PANTHER" id="PTHR10535:SF0">
    <property type="entry name" value="DNA-DIRECTED RNA POLYMERASES I, II, AND III SUBUNIT RPABC1"/>
    <property type="match status" value="1"/>
</dbReference>
<evidence type="ECO:0000313" key="6">
    <source>
        <dbReference type="EMBL" id="AEM38091.1"/>
    </source>
</evidence>
<keyword evidence="4" id="KW-0808">Transferase</keyword>
<dbReference type="Proteomes" id="UP000001037">
    <property type="component" value="Chromosome"/>
</dbReference>
<dbReference type="Gene3D" id="3.90.940.20">
    <property type="entry name" value="RPB5-like RNA polymerase subunit"/>
    <property type="match status" value="1"/>
</dbReference>
<feature type="domain" description="RNA polymerase subunit H/Rpb5 C-terminal" evidence="5">
    <location>
        <begin position="27"/>
        <end position="99"/>
    </location>
</feature>
<dbReference type="NCBIfam" id="NF007129">
    <property type="entry name" value="PRK09570.1"/>
    <property type="match status" value="1"/>
</dbReference>
<dbReference type="GO" id="GO:0006366">
    <property type="term" value="P:transcription by RNA polymerase II"/>
    <property type="evidence" value="ECO:0007669"/>
    <property type="project" value="TreeGrafter"/>
</dbReference>
<sequence length="105" mass="12037">MFSAPCYRVLGSKLRVNALARQKKQRFNVLEHEYVPPHRVLSPEEAARVLRELGVEPWQLPWISYNDPVVKAIGAKPGDIIEIRRKSPTAGEIIVYRLVVAYSRK</sequence>
<protein>
    <recommendedName>
        <fullName evidence="4">DNA-directed RNA polymerase subunit Rpo5</fullName>
        <ecNumber evidence="4">2.7.7.6</ecNumber>
    </recommendedName>
    <alternativeName>
        <fullName evidence="4">DNA-directed RNA polymerase subunit H</fullName>
    </alternativeName>
</protein>
<dbReference type="InterPro" id="IPR000783">
    <property type="entry name" value="RNA_pol_subH/Rpb5_C"/>
</dbReference>
<dbReference type="Pfam" id="PF01191">
    <property type="entry name" value="RNA_pol_Rpb5_C"/>
    <property type="match status" value="1"/>
</dbReference>
<dbReference type="InterPro" id="IPR035913">
    <property type="entry name" value="RPB5-like_sf"/>
</dbReference>
<comment type="similarity">
    <text evidence="4">Belongs to the archaeal Rpo5/eukaryotic RPB5 RNA polymerase subunit family.</text>
</comment>
<dbReference type="GO" id="GO:0000428">
    <property type="term" value="C:DNA-directed RNA polymerase complex"/>
    <property type="evidence" value="ECO:0007669"/>
    <property type="project" value="UniProtKB-KW"/>
</dbReference>
<dbReference type="AlphaFoldDB" id="G0EEX7"/>
<dbReference type="STRING" id="694429.Pyrfu_0219"/>
<evidence type="ECO:0000256" key="2">
    <source>
        <dbReference type="ARBA" id="ARBA00022695"/>
    </source>
</evidence>
<dbReference type="InParanoid" id="G0EEX7"/>
<dbReference type="GO" id="GO:0003899">
    <property type="term" value="F:DNA-directed RNA polymerase activity"/>
    <property type="evidence" value="ECO:0007669"/>
    <property type="project" value="UniProtKB-UniRule"/>
</dbReference>
<evidence type="ECO:0000256" key="3">
    <source>
        <dbReference type="ARBA" id="ARBA00023163"/>
    </source>
</evidence>
<dbReference type="FunCoup" id="G0EEX7">
    <property type="interactions" value="10"/>
</dbReference>
<dbReference type="GO" id="GO:0006362">
    <property type="term" value="P:transcription elongation by RNA polymerase I"/>
    <property type="evidence" value="ECO:0007669"/>
    <property type="project" value="TreeGrafter"/>
</dbReference>
<evidence type="ECO:0000313" key="7">
    <source>
        <dbReference type="Proteomes" id="UP000001037"/>
    </source>
</evidence>
<comment type="function">
    <text evidence="4">DNA-dependent RNA polymerase (RNAP) catalyzes the transcription of DNA into RNA using the four ribonucleoside triphosphates as substrates.</text>
</comment>
<dbReference type="InterPro" id="IPR014381">
    <property type="entry name" value="Arch_Rpo5/euc_Rpb5"/>
</dbReference>
<evidence type="ECO:0000259" key="5">
    <source>
        <dbReference type="Pfam" id="PF01191"/>
    </source>
</evidence>
<dbReference type="PANTHER" id="PTHR10535">
    <property type="entry name" value="DNA-DIRECTED RNA POLYMERASES I, II, AND III SUBUNIT RPABC1"/>
    <property type="match status" value="1"/>
</dbReference>
<dbReference type="eggNOG" id="arCOG04258">
    <property type="taxonomic scope" value="Archaea"/>
</dbReference>
<dbReference type="SUPFAM" id="SSF55287">
    <property type="entry name" value="RPB5-like RNA polymerase subunit"/>
    <property type="match status" value="1"/>
</dbReference>